<name>A0A158IAM9_CABSO</name>
<dbReference type="PANTHER" id="PTHR30363:SF4">
    <property type="entry name" value="GLYCEROL-3-PHOSPHATE REGULON REPRESSOR"/>
    <property type="match status" value="1"/>
</dbReference>
<dbReference type="PANTHER" id="PTHR30363">
    <property type="entry name" value="HTH-TYPE TRANSCRIPTIONAL REGULATOR SRLR-RELATED"/>
    <property type="match status" value="1"/>
</dbReference>
<reference evidence="6 7" key="1">
    <citation type="submission" date="2016-01" db="EMBL/GenBank/DDBJ databases">
        <authorList>
            <person name="Oliw E.H."/>
        </authorList>
    </citation>
    <scope>NUCLEOTIDE SEQUENCE [LARGE SCALE GENOMIC DNA]</scope>
    <source>
        <strain evidence="6">LMG 22029</strain>
    </source>
</reference>
<dbReference type="SUPFAM" id="SSF100950">
    <property type="entry name" value="NagB/RpiA/CoA transferase-like"/>
    <property type="match status" value="1"/>
</dbReference>
<dbReference type="PROSITE" id="PS51000">
    <property type="entry name" value="HTH_DEOR_2"/>
    <property type="match status" value="1"/>
</dbReference>
<gene>
    <name evidence="6" type="ORF">AWB64_05842</name>
</gene>
<dbReference type="InterPro" id="IPR018356">
    <property type="entry name" value="Tscrpt_reg_HTH_DeoR_CS"/>
</dbReference>
<dbReference type="RefSeq" id="WP_060858806.1">
    <property type="nucleotide sequence ID" value="NZ_FCOC02000031.1"/>
</dbReference>
<accession>A0A158IAM9</accession>
<dbReference type="Pfam" id="PF08220">
    <property type="entry name" value="HTH_DeoR"/>
    <property type="match status" value="1"/>
</dbReference>
<evidence type="ECO:0000256" key="3">
    <source>
        <dbReference type="ARBA" id="ARBA00023125"/>
    </source>
</evidence>
<dbReference type="Proteomes" id="UP000054893">
    <property type="component" value="Unassembled WGS sequence"/>
</dbReference>
<keyword evidence="3" id="KW-0238">DNA-binding</keyword>
<evidence type="ECO:0000256" key="2">
    <source>
        <dbReference type="ARBA" id="ARBA00023015"/>
    </source>
</evidence>
<dbReference type="PRINTS" id="PR00037">
    <property type="entry name" value="HTHLACR"/>
</dbReference>
<keyword evidence="1" id="KW-0678">Repressor</keyword>
<evidence type="ECO:0000259" key="5">
    <source>
        <dbReference type="PROSITE" id="PS51000"/>
    </source>
</evidence>
<feature type="domain" description="HTH deoR-type" evidence="5">
    <location>
        <begin position="6"/>
        <end position="61"/>
    </location>
</feature>
<dbReference type="OrthoDB" id="9814815at2"/>
<evidence type="ECO:0000313" key="6">
    <source>
        <dbReference type="EMBL" id="SAL53517.1"/>
    </source>
</evidence>
<dbReference type="GO" id="GO:0003677">
    <property type="term" value="F:DNA binding"/>
    <property type="evidence" value="ECO:0007669"/>
    <property type="project" value="UniProtKB-KW"/>
</dbReference>
<dbReference type="Gene3D" id="1.10.10.10">
    <property type="entry name" value="Winged helix-like DNA-binding domain superfamily/Winged helix DNA-binding domain"/>
    <property type="match status" value="1"/>
</dbReference>
<keyword evidence="4" id="KW-0804">Transcription</keyword>
<dbReference type="EMBL" id="FCOC02000031">
    <property type="protein sequence ID" value="SAL53517.1"/>
    <property type="molecule type" value="Genomic_DNA"/>
</dbReference>
<dbReference type="InterPro" id="IPR036388">
    <property type="entry name" value="WH-like_DNA-bd_sf"/>
</dbReference>
<proteinExistence type="predicted"/>
<keyword evidence="2" id="KW-0805">Transcription regulation</keyword>
<dbReference type="SMART" id="SM00420">
    <property type="entry name" value="HTH_DEOR"/>
    <property type="match status" value="1"/>
</dbReference>
<evidence type="ECO:0000313" key="7">
    <source>
        <dbReference type="Proteomes" id="UP000054893"/>
    </source>
</evidence>
<dbReference type="InterPro" id="IPR050313">
    <property type="entry name" value="Carb_Metab_HTH_regulators"/>
</dbReference>
<dbReference type="Gene3D" id="3.40.50.1360">
    <property type="match status" value="1"/>
</dbReference>
<dbReference type="Pfam" id="PF00455">
    <property type="entry name" value="DeoRC"/>
    <property type="match status" value="1"/>
</dbReference>
<dbReference type="PROSITE" id="PS00894">
    <property type="entry name" value="HTH_DEOR_1"/>
    <property type="match status" value="1"/>
</dbReference>
<dbReference type="GO" id="GO:0003700">
    <property type="term" value="F:DNA-binding transcription factor activity"/>
    <property type="evidence" value="ECO:0007669"/>
    <property type="project" value="InterPro"/>
</dbReference>
<dbReference type="InterPro" id="IPR036390">
    <property type="entry name" value="WH_DNA-bd_sf"/>
</dbReference>
<dbReference type="AlphaFoldDB" id="A0A158IAM9"/>
<dbReference type="InterPro" id="IPR037171">
    <property type="entry name" value="NagB/RpiA_transferase-like"/>
</dbReference>
<dbReference type="InterPro" id="IPR014036">
    <property type="entry name" value="DeoR-like_C"/>
</dbReference>
<dbReference type="SUPFAM" id="SSF46785">
    <property type="entry name" value="Winged helix' DNA-binding domain"/>
    <property type="match status" value="1"/>
</dbReference>
<dbReference type="InterPro" id="IPR001034">
    <property type="entry name" value="DeoR_HTH"/>
</dbReference>
<evidence type="ECO:0000256" key="1">
    <source>
        <dbReference type="ARBA" id="ARBA00022491"/>
    </source>
</evidence>
<organism evidence="6 7">
    <name type="scientific">Caballeronia sordidicola</name>
    <name type="common">Burkholderia sordidicola</name>
    <dbReference type="NCBI Taxonomy" id="196367"/>
    <lineage>
        <taxon>Bacteria</taxon>
        <taxon>Pseudomonadati</taxon>
        <taxon>Pseudomonadota</taxon>
        <taxon>Betaproteobacteria</taxon>
        <taxon>Burkholderiales</taxon>
        <taxon>Burkholderiaceae</taxon>
        <taxon>Caballeronia</taxon>
    </lineage>
</organism>
<protein>
    <submittedName>
        <fullName evidence="6">DeoR family transcriptional regulator</fullName>
    </submittedName>
</protein>
<sequence length="262" mass="28377">MATPIKSSRTQAILELLAERGSVSLKDLTALLDASEMTLRRDLKDLEVRGLARRVHGGAVLASDRDPGYWLRFKQFQKEKRAIGIAAARQVETGQSIYLDTGTTAIEVARALVRRSLEENLKVRVSTHAINIGAELAGHPNITLHQIGGEIYPDTFGASGPATLAQIGALNFDLFFLGVSGIDIVAGWTASSPVGIDVKQAVLQRARRVFAIADSSKWEKVCFASITPIDAVDGWHTDARLPEEVGDALRQRGVNVLRAADE</sequence>
<evidence type="ECO:0000256" key="4">
    <source>
        <dbReference type="ARBA" id="ARBA00023163"/>
    </source>
</evidence>
<dbReference type="SMART" id="SM01134">
    <property type="entry name" value="DeoRC"/>
    <property type="match status" value="1"/>
</dbReference>